<dbReference type="RefSeq" id="WP_134694626.1">
    <property type="nucleotide sequence ID" value="NZ_QORJ01000003.1"/>
</dbReference>
<comment type="subcellular location">
    <subcellularLocation>
        <location evidence="1">Membrane</location>
        <topology evidence="1">Multi-pass membrane protein</topology>
    </subcellularLocation>
</comment>
<dbReference type="InterPro" id="IPR013099">
    <property type="entry name" value="K_chnl_dom"/>
</dbReference>
<evidence type="ECO:0000313" key="13">
    <source>
        <dbReference type="Proteomes" id="UP000297720"/>
    </source>
</evidence>
<dbReference type="InterPro" id="IPR027359">
    <property type="entry name" value="Volt_channel_dom_sf"/>
</dbReference>
<gene>
    <name evidence="11" type="ORF">DRM93_02205</name>
    <name evidence="12" type="ORF">DRM94_02205</name>
</gene>
<feature type="coiled-coil region" evidence="8">
    <location>
        <begin position="246"/>
        <end position="273"/>
    </location>
</feature>
<dbReference type="EMBL" id="QORL01000003">
    <property type="protein sequence ID" value="TFF80364.1"/>
    <property type="molecule type" value="Genomic_DNA"/>
</dbReference>
<dbReference type="GO" id="GO:0001508">
    <property type="term" value="P:action potential"/>
    <property type="evidence" value="ECO:0007669"/>
    <property type="project" value="TreeGrafter"/>
</dbReference>
<evidence type="ECO:0000259" key="10">
    <source>
        <dbReference type="Pfam" id="PF07885"/>
    </source>
</evidence>
<keyword evidence="4 9" id="KW-1133">Transmembrane helix</keyword>
<feature type="transmembrane region" description="Helical" evidence="9">
    <location>
        <begin position="146"/>
        <end position="168"/>
    </location>
</feature>
<name>A0A5F0KFV1_9GAMM</name>
<dbReference type="Gene3D" id="1.10.287.70">
    <property type="match status" value="1"/>
</dbReference>
<keyword evidence="2" id="KW-0813">Transport</keyword>
<feature type="domain" description="Potassium channel" evidence="10">
    <location>
        <begin position="155"/>
        <end position="232"/>
    </location>
</feature>
<organism evidence="12 14">
    <name type="scientific">Aeromonas taiwanensis</name>
    <dbReference type="NCBI Taxonomy" id="633417"/>
    <lineage>
        <taxon>Bacteria</taxon>
        <taxon>Pseudomonadati</taxon>
        <taxon>Pseudomonadota</taxon>
        <taxon>Gammaproteobacteria</taxon>
        <taxon>Aeromonadales</taxon>
        <taxon>Aeromonadaceae</taxon>
        <taxon>Aeromonas</taxon>
    </lineage>
</organism>
<evidence type="ECO:0000256" key="6">
    <source>
        <dbReference type="ARBA" id="ARBA00023136"/>
    </source>
</evidence>
<evidence type="ECO:0000256" key="2">
    <source>
        <dbReference type="ARBA" id="ARBA00022448"/>
    </source>
</evidence>
<feature type="transmembrane region" description="Helical" evidence="9">
    <location>
        <begin position="183"/>
        <end position="200"/>
    </location>
</feature>
<dbReference type="SUPFAM" id="SSF81324">
    <property type="entry name" value="Voltage-gated potassium channels"/>
    <property type="match status" value="1"/>
</dbReference>
<evidence type="ECO:0000313" key="11">
    <source>
        <dbReference type="EMBL" id="TFF80364.1"/>
    </source>
</evidence>
<evidence type="ECO:0000256" key="1">
    <source>
        <dbReference type="ARBA" id="ARBA00004141"/>
    </source>
</evidence>
<dbReference type="InterPro" id="IPR028325">
    <property type="entry name" value="VG_K_chnl"/>
</dbReference>
<dbReference type="PANTHER" id="PTHR11537">
    <property type="entry name" value="VOLTAGE-GATED POTASSIUM CHANNEL"/>
    <property type="match status" value="1"/>
</dbReference>
<dbReference type="EMBL" id="QORK01000003">
    <property type="protein sequence ID" value="TFF83215.1"/>
    <property type="molecule type" value="Genomic_DNA"/>
</dbReference>
<evidence type="ECO:0000256" key="8">
    <source>
        <dbReference type="SAM" id="Coils"/>
    </source>
</evidence>
<dbReference type="OrthoDB" id="9799090at2"/>
<dbReference type="GO" id="GO:0005249">
    <property type="term" value="F:voltage-gated potassium channel activity"/>
    <property type="evidence" value="ECO:0007669"/>
    <property type="project" value="InterPro"/>
</dbReference>
<evidence type="ECO:0000256" key="4">
    <source>
        <dbReference type="ARBA" id="ARBA00022989"/>
    </source>
</evidence>
<protein>
    <submittedName>
        <fullName evidence="12">Two pore domain potassium channel family protein</fullName>
    </submittedName>
</protein>
<evidence type="ECO:0000256" key="3">
    <source>
        <dbReference type="ARBA" id="ARBA00022692"/>
    </source>
</evidence>
<dbReference type="PANTHER" id="PTHR11537:SF254">
    <property type="entry name" value="POTASSIUM VOLTAGE-GATED CHANNEL PROTEIN SHAB"/>
    <property type="match status" value="1"/>
</dbReference>
<feature type="transmembrane region" description="Helical" evidence="9">
    <location>
        <begin position="35"/>
        <end position="54"/>
    </location>
</feature>
<feature type="transmembrane region" description="Helical" evidence="9">
    <location>
        <begin position="66"/>
        <end position="86"/>
    </location>
</feature>
<evidence type="ECO:0000256" key="7">
    <source>
        <dbReference type="ARBA" id="ARBA00023303"/>
    </source>
</evidence>
<keyword evidence="8" id="KW-0175">Coiled coil</keyword>
<accession>A0A5F0KFV1</accession>
<keyword evidence="13" id="KW-1185">Reference proteome</keyword>
<evidence type="ECO:0000313" key="14">
    <source>
        <dbReference type="Proteomes" id="UP000297914"/>
    </source>
</evidence>
<dbReference type="GO" id="GO:0008076">
    <property type="term" value="C:voltage-gated potassium channel complex"/>
    <property type="evidence" value="ECO:0007669"/>
    <property type="project" value="InterPro"/>
</dbReference>
<keyword evidence="7 12" id="KW-0407">Ion channel</keyword>
<evidence type="ECO:0000313" key="12">
    <source>
        <dbReference type="EMBL" id="TFF83215.1"/>
    </source>
</evidence>
<comment type="caution">
    <text evidence="12">The sequence shown here is derived from an EMBL/GenBank/DDBJ whole genome shotgun (WGS) entry which is preliminary data.</text>
</comment>
<feature type="transmembrane region" description="Helical" evidence="9">
    <location>
        <begin position="212"/>
        <end position="233"/>
    </location>
</feature>
<keyword evidence="3 9" id="KW-0812">Transmembrane</keyword>
<reference evidence="12 14" key="1">
    <citation type="submission" date="2018-06" db="EMBL/GenBank/DDBJ databases">
        <title>Occurrence of a novel blaKPC-2- and qnrS2- harbouring IncP6 plasmid from Aeromonas taiwanensis isolates recovered from the river sediments.</title>
        <authorList>
            <person name="Zheng B."/>
            <person name="Yu X."/>
            <person name="Xiao Y."/>
        </authorList>
    </citation>
    <scope>NUCLEOTIDE SEQUENCE [LARGE SCALE GENOMIC DNA]</scope>
    <source>
        <strain evidence="11 13">1713</strain>
        <strain evidence="12 14">198</strain>
    </source>
</reference>
<dbReference type="Proteomes" id="UP000297720">
    <property type="component" value="Unassembled WGS sequence"/>
</dbReference>
<proteinExistence type="predicted"/>
<keyword evidence="5" id="KW-0406">Ion transport</keyword>
<evidence type="ECO:0000256" key="5">
    <source>
        <dbReference type="ARBA" id="ARBA00023065"/>
    </source>
</evidence>
<evidence type="ECO:0000256" key="9">
    <source>
        <dbReference type="SAM" id="Phobius"/>
    </source>
</evidence>
<dbReference type="Pfam" id="PF07885">
    <property type="entry name" value="Ion_trans_2"/>
    <property type="match status" value="1"/>
</dbReference>
<sequence>MSSWLSALSSLLLIGTVFKVGKCMRHHLTHLRTMDLLMAFLSVISVGLVAARWLGHGELSPQTLQLFYDVDSLICYFFLAHFAYGWGRATNKMAFLKSNWFYLPGSLPMVEPLRWARLIQLWRVYQLLRDRPDLLGMFRRERNETTLSGILFLFFLLLGAGSGAMYWLETGQPGSQIQTPYDAFWWTLVTLSTVGYGDLVPKTEEGRFVASLLILFGVGLFGALSGFMASLFVHPGKTNDDTAMWRRQQSEQQAQLLAELKALRAEVKALQQK</sequence>
<dbReference type="PRINTS" id="PR00169">
    <property type="entry name" value="KCHANNEL"/>
</dbReference>
<dbReference type="Proteomes" id="UP000297914">
    <property type="component" value="Unassembled WGS sequence"/>
</dbReference>
<keyword evidence="6 9" id="KW-0472">Membrane</keyword>
<dbReference type="Gene3D" id="1.20.120.350">
    <property type="entry name" value="Voltage-gated potassium channels. Chain C"/>
    <property type="match status" value="1"/>
</dbReference>
<dbReference type="AlphaFoldDB" id="A0A5F0KFV1"/>